<protein>
    <submittedName>
        <fullName evidence="2">Putative ovule protein</fullName>
    </submittedName>
</protein>
<feature type="region of interest" description="Disordered" evidence="1">
    <location>
        <begin position="1"/>
        <end position="70"/>
    </location>
</feature>
<feature type="non-terminal residue" evidence="2">
    <location>
        <position position="1"/>
    </location>
</feature>
<evidence type="ECO:0000256" key="1">
    <source>
        <dbReference type="SAM" id="MobiDB-lite"/>
    </source>
</evidence>
<accession>A0A0V0GIB5</accession>
<name>A0A0V0GIB5_SOLCH</name>
<sequence length="90" mass="10069">RPITQPPKTLRFSPFSGEKVTGNNHQETFKPPPAPTLLPRIELELARKPRTEEQPSLPLRCSHEPPNDPSLFSIFQTIQPSLASSKSEAK</sequence>
<reference evidence="2" key="1">
    <citation type="submission" date="2015-12" db="EMBL/GenBank/DDBJ databases">
        <title>Gene expression during late stages of embryo sac development: a critical building block for successful pollen-pistil interactions.</title>
        <authorList>
            <person name="Liu Y."/>
            <person name="Joly V."/>
            <person name="Sabar M."/>
            <person name="Matton D.P."/>
        </authorList>
    </citation>
    <scope>NUCLEOTIDE SEQUENCE</scope>
</reference>
<feature type="compositionally biased region" description="Basic and acidic residues" evidence="1">
    <location>
        <begin position="41"/>
        <end position="53"/>
    </location>
</feature>
<proteinExistence type="predicted"/>
<dbReference type="EMBL" id="GEDG01039746">
    <property type="protein sequence ID" value="JAP06992.1"/>
    <property type="molecule type" value="Transcribed_RNA"/>
</dbReference>
<evidence type="ECO:0000313" key="2">
    <source>
        <dbReference type="EMBL" id="JAP06992.1"/>
    </source>
</evidence>
<organism evidence="2">
    <name type="scientific">Solanum chacoense</name>
    <name type="common">Chaco potato</name>
    <dbReference type="NCBI Taxonomy" id="4108"/>
    <lineage>
        <taxon>Eukaryota</taxon>
        <taxon>Viridiplantae</taxon>
        <taxon>Streptophyta</taxon>
        <taxon>Embryophyta</taxon>
        <taxon>Tracheophyta</taxon>
        <taxon>Spermatophyta</taxon>
        <taxon>Magnoliopsida</taxon>
        <taxon>eudicotyledons</taxon>
        <taxon>Gunneridae</taxon>
        <taxon>Pentapetalae</taxon>
        <taxon>asterids</taxon>
        <taxon>lamiids</taxon>
        <taxon>Solanales</taxon>
        <taxon>Solanaceae</taxon>
        <taxon>Solanoideae</taxon>
        <taxon>Solaneae</taxon>
        <taxon>Solanum</taxon>
    </lineage>
</organism>
<dbReference type="AlphaFoldDB" id="A0A0V0GIB5"/>